<proteinExistence type="predicted"/>
<dbReference type="InterPro" id="IPR021312">
    <property type="entry name" value="DUF2889"/>
</dbReference>
<gene>
    <name evidence="1" type="ORF">ACFQDM_18520</name>
</gene>
<protein>
    <submittedName>
        <fullName evidence="1">DUF2889 domain-containing protein</fullName>
    </submittedName>
</protein>
<dbReference type="EMBL" id="JBHSSW010000066">
    <property type="protein sequence ID" value="MFC6200073.1"/>
    <property type="molecule type" value="Genomic_DNA"/>
</dbReference>
<organism evidence="1 2">
    <name type="scientific">Ponticaulis profundi</name>
    <dbReference type="NCBI Taxonomy" id="2665222"/>
    <lineage>
        <taxon>Bacteria</taxon>
        <taxon>Pseudomonadati</taxon>
        <taxon>Pseudomonadota</taxon>
        <taxon>Alphaproteobacteria</taxon>
        <taxon>Hyphomonadales</taxon>
        <taxon>Hyphomonadaceae</taxon>
        <taxon>Ponticaulis</taxon>
    </lineage>
</organism>
<sequence length="335" mass="36447">MASLQAITDIGTARAPAETAGCVPVRRPNSVRRTSSIETLFPEGQDRIQHMRGRARDLWTGDALSDSRVLSEDEVRIQSSDDRIIMAAEIDGLDAETTSRLVGLRAGGQLRGANADLNPGMKEGGTPLHLLLDDMAVATLVAGWVWSQWWDPANGEMESRHKMEGVCIGFHPGSDALTDDGRPRVAIQNYGDVPPMGNPDDPIGWHAEIPDPSIVSSMRSRFLDVWKTQNGLHVEAGFQDSGTVPGGGRRAVHEYRVHLTADPETLEITSLTADPRILPYKECPAAVHNVQKLVGTRLPELRSNVVQHLKGTLGCTHLNDVLRGLADANYLLKAL</sequence>
<dbReference type="Pfam" id="PF11136">
    <property type="entry name" value="DUF2889"/>
    <property type="match status" value="1"/>
</dbReference>
<dbReference type="Proteomes" id="UP001596303">
    <property type="component" value="Unassembled WGS sequence"/>
</dbReference>
<comment type="caution">
    <text evidence="1">The sequence shown here is derived from an EMBL/GenBank/DDBJ whole genome shotgun (WGS) entry which is preliminary data.</text>
</comment>
<evidence type="ECO:0000313" key="2">
    <source>
        <dbReference type="Proteomes" id="UP001596303"/>
    </source>
</evidence>
<reference evidence="2" key="1">
    <citation type="journal article" date="2019" name="Int. J. Syst. Evol. Microbiol.">
        <title>The Global Catalogue of Microorganisms (GCM) 10K type strain sequencing project: providing services to taxonomists for standard genome sequencing and annotation.</title>
        <authorList>
            <consortium name="The Broad Institute Genomics Platform"/>
            <consortium name="The Broad Institute Genome Sequencing Center for Infectious Disease"/>
            <person name="Wu L."/>
            <person name="Ma J."/>
        </authorList>
    </citation>
    <scope>NUCLEOTIDE SEQUENCE [LARGE SCALE GENOMIC DNA]</scope>
    <source>
        <strain evidence="2">CGMCC-1.15741</strain>
    </source>
</reference>
<name>A0ABW1SFK2_9PROT</name>
<keyword evidence="2" id="KW-1185">Reference proteome</keyword>
<evidence type="ECO:0000313" key="1">
    <source>
        <dbReference type="EMBL" id="MFC6200073.1"/>
    </source>
</evidence>
<accession>A0ABW1SFK2</accession>